<dbReference type="Pfam" id="PF08478">
    <property type="entry name" value="POTRA_1"/>
    <property type="match status" value="1"/>
</dbReference>
<organism evidence="10 11">
    <name type="scientific">Lacticaseibacillus jixianensis</name>
    <dbReference type="NCBI Taxonomy" id="2486012"/>
    <lineage>
        <taxon>Bacteria</taxon>
        <taxon>Bacillati</taxon>
        <taxon>Bacillota</taxon>
        <taxon>Bacilli</taxon>
        <taxon>Lactobacillales</taxon>
        <taxon>Lactobacillaceae</taxon>
        <taxon>Lacticaseibacillus</taxon>
    </lineage>
</organism>
<dbReference type="EMBL" id="JBHTMO010000013">
    <property type="protein sequence ID" value="MFD1392993.1"/>
    <property type="molecule type" value="Genomic_DNA"/>
</dbReference>
<evidence type="ECO:0000256" key="3">
    <source>
        <dbReference type="ARBA" id="ARBA00022618"/>
    </source>
</evidence>
<comment type="function">
    <text evidence="8">Cell division protein that may be involved in stabilizing or promoting the assembly of the division complex.</text>
</comment>
<dbReference type="Pfam" id="PF03799">
    <property type="entry name" value="FtsQ_DivIB_C"/>
    <property type="match status" value="1"/>
</dbReference>
<dbReference type="PROSITE" id="PS51779">
    <property type="entry name" value="POTRA"/>
    <property type="match status" value="1"/>
</dbReference>
<evidence type="ECO:0000256" key="6">
    <source>
        <dbReference type="ARBA" id="ARBA00023136"/>
    </source>
</evidence>
<evidence type="ECO:0000256" key="5">
    <source>
        <dbReference type="ARBA" id="ARBA00022989"/>
    </source>
</evidence>
<feature type="domain" description="POTRA" evidence="9">
    <location>
        <begin position="72"/>
        <end position="143"/>
    </location>
</feature>
<keyword evidence="6 8" id="KW-0472">Membrane</keyword>
<dbReference type="GO" id="GO:0051301">
    <property type="term" value="P:cell division"/>
    <property type="evidence" value="ECO:0007669"/>
    <property type="project" value="UniProtKB-KW"/>
</dbReference>
<dbReference type="RefSeq" id="WP_125584881.1">
    <property type="nucleotide sequence ID" value="NZ_JBHTMO010000013.1"/>
</dbReference>
<feature type="transmembrane region" description="Helical" evidence="8">
    <location>
        <begin position="50"/>
        <end position="68"/>
    </location>
</feature>
<dbReference type="InterPro" id="IPR050487">
    <property type="entry name" value="FtsQ_DivIB"/>
</dbReference>
<comment type="caution">
    <text evidence="10">The sequence shown here is derived from an EMBL/GenBank/DDBJ whole genome shotgun (WGS) entry which is preliminary data.</text>
</comment>
<comment type="similarity">
    <text evidence="8">Belongs to the FtsQ/DivIB family. DivIB subfamily.</text>
</comment>
<evidence type="ECO:0000256" key="7">
    <source>
        <dbReference type="ARBA" id="ARBA00023306"/>
    </source>
</evidence>
<evidence type="ECO:0000313" key="11">
    <source>
        <dbReference type="Proteomes" id="UP001597249"/>
    </source>
</evidence>
<evidence type="ECO:0000256" key="8">
    <source>
        <dbReference type="HAMAP-Rule" id="MF_00912"/>
    </source>
</evidence>
<dbReference type="InterPro" id="IPR026580">
    <property type="entry name" value="DivIB"/>
</dbReference>
<keyword evidence="7 8" id="KW-0131">Cell cycle</keyword>
<keyword evidence="11" id="KW-1185">Reference proteome</keyword>
<accession>A0ABW4BAF3</accession>
<dbReference type="Gene3D" id="3.40.50.10960">
    <property type="match status" value="1"/>
</dbReference>
<keyword evidence="3 8" id="KW-0132">Cell division</keyword>
<keyword evidence="4 8" id="KW-0812">Transmembrane</keyword>
<dbReference type="PANTHER" id="PTHR37820:SF1">
    <property type="entry name" value="CELL DIVISION PROTEIN FTSQ"/>
    <property type="match status" value="1"/>
</dbReference>
<evidence type="ECO:0000256" key="2">
    <source>
        <dbReference type="ARBA" id="ARBA00022475"/>
    </source>
</evidence>
<evidence type="ECO:0000256" key="4">
    <source>
        <dbReference type="ARBA" id="ARBA00022692"/>
    </source>
</evidence>
<keyword evidence="5 8" id="KW-1133">Transmembrane helix</keyword>
<dbReference type="InterPro" id="IPR005548">
    <property type="entry name" value="Cell_div_FtsQ/DivIB_C"/>
</dbReference>
<keyword evidence="2 8" id="KW-1003">Cell membrane</keyword>
<dbReference type="PANTHER" id="PTHR37820">
    <property type="entry name" value="CELL DIVISION PROTEIN DIVIB"/>
    <property type="match status" value="1"/>
</dbReference>
<gene>
    <name evidence="8" type="primary">divIB</name>
    <name evidence="10" type="ORF">ACFQ3L_05230</name>
</gene>
<name>A0ABW4BAF3_9LACO</name>
<dbReference type="Proteomes" id="UP001597249">
    <property type="component" value="Unassembled WGS sequence"/>
</dbReference>
<evidence type="ECO:0000313" key="10">
    <source>
        <dbReference type="EMBL" id="MFD1392993.1"/>
    </source>
</evidence>
<comment type="subcellular location">
    <subcellularLocation>
        <location evidence="8">Cell membrane</location>
        <topology evidence="8">Single-pass type II membrane protein</topology>
    </subcellularLocation>
    <subcellularLocation>
        <location evidence="1">Membrane</location>
    </subcellularLocation>
    <text evidence="8">Localizes to the division septum.</text>
</comment>
<evidence type="ECO:0000259" key="9">
    <source>
        <dbReference type="PROSITE" id="PS51779"/>
    </source>
</evidence>
<dbReference type="HAMAP" id="MF_00912">
    <property type="entry name" value="DivIB"/>
    <property type="match status" value="1"/>
</dbReference>
<sequence length="274" mass="30350">MAWGKQHQSNDPLTPWEAYQAKQKRKRKAAAKLRLPGVLALRRHQRTRHLILLLTPLILLLGFFGYMASPLAKVQQVSVVGTKNVPIQTVIDASKLSDRVLILHVATHRRQLANAIQRQVPQIKHATVAISKLDHVTIRVAEHQPIGYVVTQKRYHMILANGTIIKQGTATPLDNYPVLTGFSAREAGTLAQKLEQFPAAVRRTTSEVTATRGGGNPYQITLTMTDGNTVVADSRTIAKQIKYYPSIIAQVKTKGTVDLEVGAFFTPYHKTASK</sequence>
<dbReference type="InterPro" id="IPR034746">
    <property type="entry name" value="POTRA"/>
</dbReference>
<reference evidence="11" key="1">
    <citation type="journal article" date="2019" name="Int. J. Syst. Evol. Microbiol.">
        <title>The Global Catalogue of Microorganisms (GCM) 10K type strain sequencing project: providing services to taxonomists for standard genome sequencing and annotation.</title>
        <authorList>
            <consortium name="The Broad Institute Genomics Platform"/>
            <consortium name="The Broad Institute Genome Sequencing Center for Infectious Disease"/>
            <person name="Wu L."/>
            <person name="Ma J."/>
        </authorList>
    </citation>
    <scope>NUCLEOTIDE SEQUENCE [LARGE SCALE GENOMIC DNA]</scope>
    <source>
        <strain evidence="11">CCM 8911</strain>
    </source>
</reference>
<protein>
    <recommendedName>
        <fullName evidence="8">Cell division protein DivIB</fullName>
    </recommendedName>
</protein>
<proteinExistence type="inferred from homology"/>
<dbReference type="InterPro" id="IPR013685">
    <property type="entry name" value="POTRA_FtsQ_type"/>
</dbReference>
<evidence type="ECO:0000256" key="1">
    <source>
        <dbReference type="ARBA" id="ARBA00004370"/>
    </source>
</evidence>